<dbReference type="InterPro" id="IPR025877">
    <property type="entry name" value="MobA-like_NTP_Trfase"/>
</dbReference>
<comment type="cofactor">
    <cofactor evidence="18">
        <name>Mg(2+)</name>
        <dbReference type="ChEBI" id="CHEBI:18420"/>
    </cofactor>
    <text evidence="18">Binds 1 Mg(2+) ion per subunit.</text>
</comment>
<feature type="binding site" evidence="18">
    <location>
        <position position="374"/>
    </location>
    <ligand>
        <name>UDP-N-acetyl-alpha-D-glucosamine</name>
        <dbReference type="ChEBI" id="CHEBI:57705"/>
    </ligand>
</feature>
<keyword evidence="6 18" id="KW-0548">Nucleotidyltransferase</keyword>
<dbReference type="HAMAP" id="MF_01631">
    <property type="entry name" value="GlmU"/>
    <property type="match status" value="1"/>
</dbReference>
<dbReference type="Gene3D" id="2.160.10.10">
    <property type="entry name" value="Hexapeptide repeat proteins"/>
    <property type="match status" value="1"/>
</dbReference>
<evidence type="ECO:0000256" key="1">
    <source>
        <dbReference type="ARBA" id="ARBA00004496"/>
    </source>
</evidence>
<dbReference type="SUPFAM" id="SSF53448">
    <property type="entry name" value="Nucleotide-diphospho-sugar transferases"/>
    <property type="match status" value="1"/>
</dbReference>
<feature type="region of interest" description="Pyrophosphorylase" evidence="18">
    <location>
        <begin position="1"/>
        <end position="226"/>
    </location>
</feature>
<feature type="binding site" evidence="18">
    <location>
        <position position="137"/>
    </location>
    <ligand>
        <name>UDP-N-acetyl-alpha-D-glucosamine</name>
        <dbReference type="ChEBI" id="CHEBI:57705"/>
    </ligand>
</feature>
<dbReference type="GO" id="GO:0006048">
    <property type="term" value="P:UDP-N-acetylglucosamine biosynthetic process"/>
    <property type="evidence" value="ECO:0007669"/>
    <property type="project" value="UniProtKB-UniPathway"/>
</dbReference>
<keyword evidence="13 18" id="KW-0012">Acyltransferase</keyword>
<gene>
    <name evidence="18" type="primary">glmU</name>
</gene>
<comment type="pathway">
    <text evidence="18">Bacterial outer membrane biogenesis; LPS lipid A biosynthesis.</text>
</comment>
<feature type="binding site" evidence="18">
    <location>
        <position position="72"/>
    </location>
    <ligand>
        <name>UDP-N-acetyl-alpha-D-glucosamine</name>
        <dbReference type="ChEBI" id="CHEBI:57705"/>
    </ligand>
</feature>
<dbReference type="Pfam" id="PF25087">
    <property type="entry name" value="GMPPB_C"/>
    <property type="match status" value="1"/>
</dbReference>
<feature type="binding site" evidence="18">
    <location>
        <position position="330"/>
    </location>
    <ligand>
        <name>UDP-N-acetyl-alpha-D-glucosamine</name>
        <dbReference type="ChEBI" id="CHEBI:57705"/>
    </ligand>
</feature>
<feature type="binding site" evidence="18">
    <location>
        <position position="151"/>
    </location>
    <ligand>
        <name>UDP-N-acetyl-alpha-D-glucosamine</name>
        <dbReference type="ChEBI" id="CHEBI:57705"/>
    </ligand>
</feature>
<evidence type="ECO:0000256" key="15">
    <source>
        <dbReference type="ARBA" id="ARBA00048247"/>
    </source>
</evidence>
<feature type="binding site" evidence="18">
    <location>
        <begin position="383"/>
        <end position="384"/>
    </location>
    <ligand>
        <name>acetyl-CoA</name>
        <dbReference type="ChEBI" id="CHEBI:57288"/>
    </ligand>
</feature>
<keyword evidence="11 18" id="KW-0573">Peptidoglycan synthesis</keyword>
<comment type="catalytic activity">
    <reaction evidence="16 18">
        <text>N-acetyl-alpha-D-glucosamine 1-phosphate + UTP + H(+) = UDP-N-acetyl-alpha-D-glucosamine + diphosphate</text>
        <dbReference type="Rhea" id="RHEA:13509"/>
        <dbReference type="ChEBI" id="CHEBI:15378"/>
        <dbReference type="ChEBI" id="CHEBI:33019"/>
        <dbReference type="ChEBI" id="CHEBI:46398"/>
        <dbReference type="ChEBI" id="CHEBI:57705"/>
        <dbReference type="ChEBI" id="CHEBI:57776"/>
        <dbReference type="EC" id="2.7.7.23"/>
    </reaction>
</comment>
<feature type="binding site" evidence="18">
    <location>
        <position position="363"/>
    </location>
    <ligand>
        <name>UDP-N-acetyl-alpha-D-glucosamine</name>
        <dbReference type="ChEBI" id="CHEBI:57705"/>
    </ligand>
</feature>
<dbReference type="EMBL" id="KT201087">
    <property type="protein sequence ID" value="ALS56117.1"/>
    <property type="molecule type" value="Genomic_DNA"/>
</dbReference>
<dbReference type="GO" id="GO:0005737">
    <property type="term" value="C:cytoplasm"/>
    <property type="evidence" value="ECO:0007669"/>
    <property type="project" value="UniProtKB-SubCell"/>
</dbReference>
<dbReference type="InterPro" id="IPR005882">
    <property type="entry name" value="Bifunctional_GlmU"/>
</dbReference>
<dbReference type="InterPro" id="IPR050065">
    <property type="entry name" value="GlmU-like"/>
</dbReference>
<dbReference type="Pfam" id="PF00132">
    <property type="entry name" value="Hexapep"/>
    <property type="match status" value="1"/>
</dbReference>
<keyword evidence="10 18" id="KW-0133">Cell shape</keyword>
<evidence type="ECO:0000256" key="14">
    <source>
        <dbReference type="ARBA" id="ARBA00023316"/>
    </source>
</evidence>
<dbReference type="CDD" id="cd02540">
    <property type="entry name" value="GT2_GlmU_N_bac"/>
    <property type="match status" value="1"/>
</dbReference>
<comment type="catalytic activity">
    <reaction evidence="15 18">
        <text>alpha-D-glucosamine 1-phosphate + acetyl-CoA = N-acetyl-alpha-D-glucosamine 1-phosphate + CoA + H(+)</text>
        <dbReference type="Rhea" id="RHEA:13725"/>
        <dbReference type="ChEBI" id="CHEBI:15378"/>
        <dbReference type="ChEBI" id="CHEBI:57287"/>
        <dbReference type="ChEBI" id="CHEBI:57288"/>
        <dbReference type="ChEBI" id="CHEBI:57776"/>
        <dbReference type="ChEBI" id="CHEBI:58516"/>
        <dbReference type="EC" id="2.3.1.157"/>
    </reaction>
</comment>
<evidence type="ECO:0000256" key="12">
    <source>
        <dbReference type="ARBA" id="ARBA00023268"/>
    </source>
</evidence>
<feature type="active site" description="Proton acceptor" evidence="18">
    <location>
        <position position="360"/>
    </location>
</feature>
<feature type="binding site" evidence="18">
    <location>
        <position position="348"/>
    </location>
    <ligand>
        <name>UDP-N-acetyl-alpha-D-glucosamine</name>
        <dbReference type="ChEBI" id="CHEBI:57705"/>
    </ligand>
</feature>
<dbReference type="InterPro" id="IPR001451">
    <property type="entry name" value="Hexapep"/>
</dbReference>
<feature type="binding site" evidence="18">
    <location>
        <position position="420"/>
    </location>
    <ligand>
        <name>acetyl-CoA</name>
        <dbReference type="ChEBI" id="CHEBI:57288"/>
    </ligand>
</feature>
<dbReference type="CDD" id="cd03353">
    <property type="entry name" value="LbH_GlmU_C"/>
    <property type="match status" value="1"/>
</dbReference>
<comment type="similarity">
    <text evidence="3 18">In the N-terminal section; belongs to the N-acetylglucosamine-1-phosphate uridyltransferase family.</text>
</comment>
<comment type="caution">
    <text evidence="18">Lacks conserved residue(s) required for the propagation of feature annotation.</text>
</comment>
<protein>
    <recommendedName>
        <fullName evidence="18">Bifunctional protein GlmU</fullName>
    </recommendedName>
    <domain>
        <recommendedName>
            <fullName evidence="18">UDP-N-acetylglucosamine pyrophosphorylase</fullName>
            <ecNumber evidence="18">2.7.7.23</ecNumber>
        </recommendedName>
        <alternativeName>
            <fullName evidence="18">N-acetylglucosamine-1-phosphate uridyltransferase</fullName>
        </alternativeName>
    </domain>
    <domain>
        <recommendedName>
            <fullName evidence="18">Glucosamine-1-phosphate N-acetyltransferase</fullName>
            <ecNumber evidence="18">2.3.1.157</ecNumber>
        </recommendedName>
    </domain>
</protein>
<dbReference type="UniPathway" id="UPA00113">
    <property type="reaction ID" value="UER00532"/>
</dbReference>
<comment type="pathway">
    <text evidence="18">Nucleotide-sugar biosynthesis; UDP-N-acetyl-alpha-D-glucosamine biosynthesis; N-acetyl-alpha-D-glucosamine 1-phosphate from alpha-D-glucosamine 6-phosphate (route II): step 2/2.</text>
</comment>
<dbReference type="GO" id="GO:0019134">
    <property type="term" value="F:glucosamine-1-phosphate N-acetyltransferase activity"/>
    <property type="evidence" value="ECO:0007669"/>
    <property type="project" value="UniProtKB-UniRule"/>
</dbReference>
<dbReference type="AlphaFoldDB" id="A0A0U2XUA4"/>
<evidence type="ECO:0000256" key="3">
    <source>
        <dbReference type="ARBA" id="ARBA00007947"/>
    </source>
</evidence>
<feature type="binding site" evidence="18">
    <location>
        <position position="224"/>
    </location>
    <ligand>
        <name>UDP-N-acetyl-alpha-D-glucosamine</name>
        <dbReference type="ChEBI" id="CHEBI:57705"/>
    </ligand>
</feature>
<reference evidence="21" key="1">
    <citation type="journal article" date="2016" name="ISME J.">
        <title>Functional metagenomic screen reveals new and diverse microbial rhodopsins.</title>
        <authorList>
            <person name="Pushkarev A."/>
            <person name="Beja O."/>
        </authorList>
    </citation>
    <scope>NUCLEOTIDE SEQUENCE</scope>
</reference>
<evidence type="ECO:0000256" key="6">
    <source>
        <dbReference type="ARBA" id="ARBA00022695"/>
    </source>
</evidence>
<evidence type="ECO:0000256" key="5">
    <source>
        <dbReference type="ARBA" id="ARBA00022679"/>
    </source>
</evidence>
<evidence type="ECO:0000256" key="4">
    <source>
        <dbReference type="ARBA" id="ARBA00022490"/>
    </source>
</evidence>
<evidence type="ECO:0000256" key="9">
    <source>
        <dbReference type="ARBA" id="ARBA00022842"/>
    </source>
</evidence>
<comment type="similarity">
    <text evidence="2 18">In the C-terminal section; belongs to the transferase hexapeptide repeat family.</text>
</comment>
<dbReference type="GO" id="GO:0000902">
    <property type="term" value="P:cell morphogenesis"/>
    <property type="evidence" value="ECO:0007669"/>
    <property type="project" value="UniProtKB-UniRule"/>
</dbReference>
<feature type="binding site" evidence="18">
    <location>
        <position position="166"/>
    </location>
    <ligand>
        <name>UDP-N-acetyl-alpha-D-glucosamine</name>
        <dbReference type="ChEBI" id="CHEBI:57705"/>
    </ligand>
</feature>
<evidence type="ECO:0000256" key="7">
    <source>
        <dbReference type="ARBA" id="ARBA00022723"/>
    </source>
</evidence>
<comment type="subunit">
    <text evidence="18">Homotrimer.</text>
</comment>
<proteinExistence type="inferred from homology"/>
<dbReference type="GO" id="GO:0003977">
    <property type="term" value="F:UDP-N-acetylglucosamine diphosphorylase activity"/>
    <property type="evidence" value="ECO:0007669"/>
    <property type="project" value="UniProtKB-UniRule"/>
</dbReference>
<evidence type="ECO:0000256" key="2">
    <source>
        <dbReference type="ARBA" id="ARBA00007707"/>
    </source>
</evidence>
<keyword evidence="5 18" id="KW-0808">Transferase</keyword>
<evidence type="ECO:0000313" key="21">
    <source>
        <dbReference type="EMBL" id="ALS56117.1"/>
    </source>
</evidence>
<dbReference type="GO" id="GO:0000287">
    <property type="term" value="F:magnesium ion binding"/>
    <property type="evidence" value="ECO:0007669"/>
    <property type="project" value="UniProtKB-UniRule"/>
</dbReference>
<dbReference type="GO" id="GO:0016020">
    <property type="term" value="C:membrane"/>
    <property type="evidence" value="ECO:0007669"/>
    <property type="project" value="GOC"/>
</dbReference>
<sequence>MFTSVILGAGKSTRMKANKSKLLFNIAGQPVINHILSSLKDAKAEHNICVINRSSPELKKILEAEKIRCVFQKILDGTAGAVKAALKSKKNSNSKILILCGDVPFITSSSIKKLVAKLKNHDAVVGTVELASPKGYGRIVRSNNKFSSIVEEKETTPEQRQIREVNTGIIAIQENVLRKYISLIKNNNQKKEYYLTDIIKILIDHDKKVTTFKFNNELEVRGVNSKVDLVNLEQQYLRYKAEQLLEKGTLIRDPSRTDIRGKLTVSKNVEIDINCVFEDNVSIGENSSIGYNCLLNRCKIGKNVNIKPNTIIFGATIGDNSTVGPFARIRPGTVIKKSCNIGNFVEIKNSTIGDRSKINHLSYVGDATLGKEVNIGAGAITCNYDGVNKHKTIVRDNSFIGSGSMLVAPVIIGRGSFIAAGSTITKDTSGSGHLTIARSKQMTIRNWTNRANRKTKKK</sequence>
<feature type="domain" description="Mannose-1-phosphate guanyltransferase C-terminal" evidence="20">
    <location>
        <begin position="260"/>
        <end position="335"/>
    </location>
</feature>
<dbReference type="PANTHER" id="PTHR43584:SF3">
    <property type="entry name" value="BIFUNCTIONAL PROTEIN GLMU"/>
    <property type="match status" value="1"/>
</dbReference>
<dbReference type="InterPro" id="IPR056729">
    <property type="entry name" value="GMPPB_C"/>
</dbReference>
<dbReference type="EC" id="2.7.7.23" evidence="18"/>
<evidence type="ECO:0000259" key="19">
    <source>
        <dbReference type="Pfam" id="PF12804"/>
    </source>
</evidence>
<evidence type="ECO:0000256" key="8">
    <source>
        <dbReference type="ARBA" id="ARBA00022737"/>
    </source>
</evidence>
<feature type="region of interest" description="N-acetyltransferase" evidence="18">
    <location>
        <begin position="248"/>
        <end position="458"/>
    </location>
</feature>
<dbReference type="InterPro" id="IPR038009">
    <property type="entry name" value="GlmU_C_LbH"/>
</dbReference>
<keyword evidence="9 18" id="KW-0460">Magnesium</keyword>
<feature type="domain" description="MobA-like NTP transferase" evidence="19">
    <location>
        <begin position="5"/>
        <end position="125"/>
    </location>
</feature>
<comment type="pathway">
    <text evidence="18">Nucleotide-sugar biosynthesis; UDP-N-acetyl-alpha-D-glucosamine biosynthesis; UDP-N-acetyl-alpha-D-glucosamine from N-acetyl-alpha-D-glucosamine 1-phosphate: step 1/1.</text>
</comment>
<dbReference type="Pfam" id="PF12804">
    <property type="entry name" value="NTP_transf_3"/>
    <property type="match status" value="1"/>
</dbReference>
<feature type="region of interest" description="Linker" evidence="18">
    <location>
        <begin position="227"/>
        <end position="247"/>
    </location>
</feature>
<comment type="subcellular location">
    <subcellularLocation>
        <location evidence="1 18">Cytoplasm</location>
    </subcellularLocation>
</comment>
<evidence type="ECO:0000259" key="20">
    <source>
        <dbReference type="Pfam" id="PF25087"/>
    </source>
</evidence>
<organism evidence="21">
    <name type="scientific">uncultured bacterium EIL5A08</name>
    <dbReference type="NCBI Taxonomy" id="1768204"/>
    <lineage>
        <taxon>Bacteria</taxon>
        <taxon>environmental samples</taxon>
    </lineage>
</organism>
<evidence type="ECO:0000256" key="10">
    <source>
        <dbReference type="ARBA" id="ARBA00022960"/>
    </source>
</evidence>
<keyword evidence="12 18" id="KW-0511">Multifunctional enzyme</keyword>
<dbReference type="InterPro" id="IPR011004">
    <property type="entry name" value="Trimer_LpxA-like_sf"/>
</dbReference>
<feature type="binding site" evidence="18">
    <location>
        <position position="21"/>
    </location>
    <ligand>
        <name>UDP-N-acetyl-alpha-D-glucosamine</name>
        <dbReference type="ChEBI" id="CHEBI:57705"/>
    </ligand>
</feature>
<dbReference type="SUPFAM" id="SSF51161">
    <property type="entry name" value="Trimeric LpxA-like enzymes"/>
    <property type="match status" value="1"/>
</dbReference>
<dbReference type="GO" id="GO:0009252">
    <property type="term" value="P:peptidoglycan biosynthetic process"/>
    <property type="evidence" value="ECO:0007669"/>
    <property type="project" value="UniProtKB-UniRule"/>
</dbReference>
<dbReference type="GO" id="GO:0008360">
    <property type="term" value="P:regulation of cell shape"/>
    <property type="evidence" value="ECO:0007669"/>
    <property type="project" value="UniProtKB-KW"/>
</dbReference>
<evidence type="ECO:0000256" key="17">
    <source>
        <dbReference type="ARBA" id="ARBA00049628"/>
    </source>
</evidence>
<dbReference type="InterPro" id="IPR029044">
    <property type="entry name" value="Nucleotide-diphossugar_trans"/>
</dbReference>
<keyword evidence="8 18" id="KW-0677">Repeat</keyword>
<dbReference type="GO" id="GO:0071555">
    <property type="term" value="P:cell wall organization"/>
    <property type="evidence" value="ECO:0007669"/>
    <property type="project" value="UniProtKB-KW"/>
</dbReference>
<dbReference type="NCBIfam" id="TIGR01173">
    <property type="entry name" value="glmU"/>
    <property type="match status" value="1"/>
</dbReference>
<dbReference type="EC" id="2.3.1.157" evidence="18"/>
<feature type="binding site" evidence="18">
    <location>
        <position position="102"/>
    </location>
    <ligand>
        <name>Mg(2+)</name>
        <dbReference type="ChEBI" id="CHEBI:18420"/>
    </ligand>
</feature>
<dbReference type="Gene3D" id="3.90.550.10">
    <property type="entry name" value="Spore Coat Polysaccharide Biosynthesis Protein SpsA, Chain A"/>
    <property type="match status" value="1"/>
</dbReference>
<evidence type="ECO:0000256" key="11">
    <source>
        <dbReference type="ARBA" id="ARBA00022984"/>
    </source>
</evidence>
<feature type="binding site" evidence="18">
    <location>
        <position position="377"/>
    </location>
    <ligand>
        <name>acetyl-CoA</name>
        <dbReference type="ChEBI" id="CHEBI:57288"/>
    </ligand>
</feature>
<keyword evidence="4 18" id="KW-0963">Cytoplasm</keyword>
<feature type="binding site" evidence="18">
    <location>
        <position position="438"/>
    </location>
    <ligand>
        <name>acetyl-CoA</name>
        <dbReference type="ChEBI" id="CHEBI:57288"/>
    </ligand>
</feature>
<feature type="binding site" evidence="18">
    <location>
        <position position="224"/>
    </location>
    <ligand>
        <name>Mg(2+)</name>
        <dbReference type="ChEBI" id="CHEBI:18420"/>
    </ligand>
</feature>
<comment type="function">
    <text evidence="17 18">Catalyzes the last two sequential reactions in the de novo biosynthetic pathway for UDP-N-acetylglucosamine (UDP-GlcNAc). The C-terminal domain catalyzes the transfer of acetyl group from acetyl coenzyme A to glucosamine-1-phosphate (GlcN-1-P) to produce N-acetylglucosamine-1-phosphate (GlcNAc-1-P), which is converted into UDP-GlcNAc by the transfer of uridine 5-monophosphate (from uridine 5-triphosphate), a reaction catalyzed by the N-terminal domain.</text>
</comment>
<accession>A0A0U2XUA4</accession>
<feature type="binding site" evidence="18">
    <location>
        <position position="402"/>
    </location>
    <ligand>
        <name>acetyl-CoA</name>
        <dbReference type="ChEBI" id="CHEBI:57288"/>
    </ligand>
</feature>
<evidence type="ECO:0000256" key="16">
    <source>
        <dbReference type="ARBA" id="ARBA00048493"/>
    </source>
</evidence>
<feature type="binding site" evidence="18">
    <location>
        <begin position="77"/>
        <end position="78"/>
    </location>
    <ligand>
        <name>UDP-N-acetyl-alpha-D-glucosamine</name>
        <dbReference type="ChEBI" id="CHEBI:57705"/>
    </ligand>
</feature>
<dbReference type="GO" id="GO:0009245">
    <property type="term" value="P:lipid A biosynthetic process"/>
    <property type="evidence" value="ECO:0007669"/>
    <property type="project" value="UniProtKB-UniRule"/>
</dbReference>
<name>A0A0U2XUA4_9BACT</name>
<keyword evidence="7 18" id="KW-0479">Metal-binding</keyword>
<evidence type="ECO:0000256" key="18">
    <source>
        <dbReference type="HAMAP-Rule" id="MF_01631"/>
    </source>
</evidence>
<dbReference type="UniPathway" id="UPA00973"/>
<dbReference type="PANTHER" id="PTHR43584">
    <property type="entry name" value="NUCLEOTIDYL TRANSFERASE"/>
    <property type="match status" value="1"/>
</dbReference>
<keyword evidence="14 18" id="KW-0961">Cell wall biogenesis/degradation</keyword>
<evidence type="ECO:0000256" key="13">
    <source>
        <dbReference type="ARBA" id="ARBA00023315"/>
    </source>
</evidence>